<dbReference type="Proteomes" id="UP000224317">
    <property type="component" value="Unassembled WGS sequence"/>
</dbReference>
<feature type="transmembrane region" description="Helical" evidence="1">
    <location>
        <begin position="37"/>
        <end position="58"/>
    </location>
</feature>
<evidence type="ECO:0000256" key="1">
    <source>
        <dbReference type="SAM" id="Phobius"/>
    </source>
</evidence>
<evidence type="ECO:0000313" key="5">
    <source>
        <dbReference type="Proteomes" id="UP000225889"/>
    </source>
</evidence>
<keyword evidence="1" id="KW-1133">Transmembrane helix</keyword>
<reference evidence="2" key="1">
    <citation type="submission" date="2017-10" db="EMBL/GenBank/DDBJ databases">
        <title>Resolving the taxonomy of Roseburia spp., Eubacterium rectale and Agathobacter spp. through phylogenomic analysis.</title>
        <authorList>
            <person name="Sheridan P.O."/>
            <person name="Walker A.W."/>
            <person name="Duncan S.H."/>
            <person name="Scott K.P."/>
            <person name="Toole P.W.O."/>
            <person name="Luis P."/>
            <person name="Flint H.J."/>
        </authorList>
    </citation>
    <scope>NUCLEOTIDE SEQUENCE [LARGE SCALE GENOMIC DNA]</scope>
    <source>
        <strain evidence="3">JK10</strain>
        <strain evidence="2">JK626</strain>
    </source>
</reference>
<dbReference type="RefSeq" id="WP_099391177.1">
    <property type="nucleotide sequence ID" value="NZ_PDYF01000007.1"/>
</dbReference>
<gene>
    <name evidence="3" type="ORF">CSX00_12735</name>
    <name evidence="2" type="ORF">CSX01_01540</name>
</gene>
<organism evidence="2 5">
    <name type="scientific">Pseudobutyrivibrio ruminis</name>
    <dbReference type="NCBI Taxonomy" id="46206"/>
    <lineage>
        <taxon>Bacteria</taxon>
        <taxon>Bacillati</taxon>
        <taxon>Bacillota</taxon>
        <taxon>Clostridia</taxon>
        <taxon>Lachnospirales</taxon>
        <taxon>Lachnospiraceae</taxon>
        <taxon>Pseudobutyrivibrio</taxon>
    </lineage>
</organism>
<evidence type="ECO:0000313" key="3">
    <source>
        <dbReference type="EMBL" id="PHU39179.1"/>
    </source>
</evidence>
<dbReference type="EMBL" id="PDYH01000058">
    <property type="protein sequence ID" value="PHU39179.1"/>
    <property type="molecule type" value="Genomic_DNA"/>
</dbReference>
<feature type="transmembrane region" description="Helical" evidence="1">
    <location>
        <begin position="6"/>
        <end position="25"/>
    </location>
</feature>
<evidence type="ECO:0000313" key="2">
    <source>
        <dbReference type="EMBL" id="PHU35944.1"/>
    </source>
</evidence>
<dbReference type="Proteomes" id="UP000225889">
    <property type="component" value="Unassembled WGS sequence"/>
</dbReference>
<keyword evidence="1" id="KW-0812">Transmembrane</keyword>
<proteinExistence type="predicted"/>
<name>A0A2G3DY70_9FIRM</name>
<accession>A0A2G3DY70</accession>
<keyword evidence="1" id="KW-0472">Membrane</keyword>
<comment type="caution">
    <text evidence="2">The sequence shown here is derived from an EMBL/GenBank/DDBJ whole genome shotgun (WGS) entry which is preliminary data.</text>
</comment>
<evidence type="ECO:0000313" key="4">
    <source>
        <dbReference type="Proteomes" id="UP000224317"/>
    </source>
</evidence>
<reference evidence="2" key="2">
    <citation type="submission" date="2017-10" db="EMBL/GenBank/DDBJ databases">
        <authorList>
            <person name="Banno H."/>
            <person name="Chua N.-H."/>
        </authorList>
    </citation>
    <scope>NUCLEOTIDE SEQUENCE [LARGE SCALE GENOMIC DNA]</scope>
    <source>
        <strain evidence="3">JK10</strain>
        <strain evidence="2">JK626</strain>
    </source>
</reference>
<dbReference type="AlphaFoldDB" id="A0A2G3DY70"/>
<keyword evidence="4" id="KW-1185">Reference proteome</keyword>
<dbReference type="EMBL" id="PDYF01000007">
    <property type="protein sequence ID" value="PHU35944.1"/>
    <property type="molecule type" value="Genomic_DNA"/>
</dbReference>
<protein>
    <submittedName>
        <fullName evidence="2">Uncharacterized protein</fullName>
    </submittedName>
</protein>
<sequence>MNVVEFIVNVSAIFSGLFIYIGVIKSEWGKKHAHHQYLIMLGAVLAGALIGGVLRWLLVVR</sequence>